<sequence>MPVIENITLVEGQRLALVISINAAYPDLDLSKQQTQNYKNDVLYDAQSKQIAQRPAVIKKAGVWVSPQSYPDSYTSKNTTYWRARDDQFLSQEHTWQWWDKEAKIWKPYIDRHFWTSGITCLTDTDAKANYKYLQKDPFAGSGIKFPTTAGFPYPTSAFAGSIGYYQKHFIETLNSTVPDSISCKQLAIPNLLLPGDGVMREVKLYDPKEPAFNFASFKFSVLPTLSDALDAQKARAAQVVITTTLEASDFTIKPGSLTNSQPMQILHADFTGLIVCQNIFLEISGYIGADAVKTLVTDMAKMIWKVIGTVPADVWKEILSRP</sequence>
<name>A0A8H4JXT5_9HYPO</name>
<dbReference type="EMBL" id="JAADJG010000701">
    <property type="protein sequence ID" value="KAF4439108.1"/>
    <property type="molecule type" value="Genomic_DNA"/>
</dbReference>
<dbReference type="AlphaFoldDB" id="A0A8H4JXT5"/>
<organism evidence="1 2">
    <name type="scientific">Fusarium austroafricanum</name>
    <dbReference type="NCBI Taxonomy" id="2364996"/>
    <lineage>
        <taxon>Eukaryota</taxon>
        <taxon>Fungi</taxon>
        <taxon>Dikarya</taxon>
        <taxon>Ascomycota</taxon>
        <taxon>Pezizomycotina</taxon>
        <taxon>Sordariomycetes</taxon>
        <taxon>Hypocreomycetidae</taxon>
        <taxon>Hypocreales</taxon>
        <taxon>Nectriaceae</taxon>
        <taxon>Fusarium</taxon>
        <taxon>Fusarium concolor species complex</taxon>
    </lineage>
</organism>
<evidence type="ECO:0000313" key="2">
    <source>
        <dbReference type="Proteomes" id="UP000605986"/>
    </source>
</evidence>
<reference evidence="1" key="1">
    <citation type="submission" date="2020-01" db="EMBL/GenBank/DDBJ databases">
        <title>Identification and distribution of gene clusters putatively required for synthesis of sphingolipid metabolism inhibitors in phylogenetically diverse species of the filamentous fungus Fusarium.</title>
        <authorList>
            <person name="Kim H.-S."/>
            <person name="Busman M."/>
            <person name="Brown D.W."/>
            <person name="Divon H."/>
            <person name="Uhlig S."/>
            <person name="Proctor R.H."/>
        </authorList>
    </citation>
    <scope>NUCLEOTIDE SEQUENCE</scope>
    <source>
        <strain evidence="1">NRRL 53441</strain>
    </source>
</reference>
<dbReference type="OrthoDB" id="5065353at2759"/>
<evidence type="ECO:0000313" key="1">
    <source>
        <dbReference type="EMBL" id="KAF4439108.1"/>
    </source>
</evidence>
<proteinExistence type="predicted"/>
<comment type="caution">
    <text evidence="1">The sequence shown here is derived from an EMBL/GenBank/DDBJ whole genome shotgun (WGS) entry which is preliminary data.</text>
</comment>
<dbReference type="Proteomes" id="UP000605986">
    <property type="component" value="Unassembled WGS sequence"/>
</dbReference>
<protein>
    <submittedName>
        <fullName evidence="1">Uncharacterized protein</fullName>
    </submittedName>
</protein>
<gene>
    <name evidence="1" type="ORF">F53441_12659</name>
</gene>
<accession>A0A8H4JXT5</accession>
<keyword evidence="2" id="KW-1185">Reference proteome</keyword>